<dbReference type="OrthoDB" id="951102at2"/>
<gene>
    <name evidence="2" type="ORF">BN874_2080004</name>
</gene>
<evidence type="ECO:0008006" key="4">
    <source>
        <dbReference type="Google" id="ProtNLM"/>
    </source>
</evidence>
<dbReference type="InterPro" id="IPR011335">
    <property type="entry name" value="Restrct_endonuc-II-like"/>
</dbReference>
<protein>
    <recommendedName>
        <fullName evidence="4">DUF3782 domain-containing protein</fullName>
    </recommendedName>
</protein>
<keyword evidence="3" id="KW-1185">Reference proteome</keyword>
<dbReference type="SUPFAM" id="SSF52980">
    <property type="entry name" value="Restriction endonuclease-like"/>
    <property type="match status" value="1"/>
</dbReference>
<dbReference type="EMBL" id="CBTK010000122">
    <property type="protein sequence ID" value="CDH45102.1"/>
    <property type="molecule type" value="Genomic_DNA"/>
</dbReference>
<accession>A0A7U7GAZ7</accession>
<sequence>MSTAQPTLDDVWRLFQETDRKFQDTERLLKEQSQQTDRKFQDTERLLKEQSQATEKKINALEKLFTSQWGKLMESLVEGDRVNLLIQRGIPIADTTTRLKGKQPGGGNYEFDLIAHNDEAVVVVEVKTTLRPDDVKNFLDKLDHLKAWIPRYAQNRIYGAMAWLTADAGAEAMVENRGLFSIRATGDSASIQNDPAFAPRAW</sequence>
<dbReference type="AlphaFoldDB" id="A0A7U7GAZ7"/>
<evidence type="ECO:0000313" key="2">
    <source>
        <dbReference type="EMBL" id="CDH45102.1"/>
    </source>
</evidence>
<proteinExistence type="predicted"/>
<name>A0A7U7GAZ7_9GAMM</name>
<dbReference type="PANTHER" id="PTHR38753:SF1">
    <property type="entry name" value="SLR1441 PROTEIN"/>
    <property type="match status" value="1"/>
</dbReference>
<comment type="caution">
    <text evidence="2">The sequence shown here is derived from an EMBL/GenBank/DDBJ whole genome shotgun (WGS) entry which is preliminary data.</text>
</comment>
<evidence type="ECO:0000256" key="1">
    <source>
        <dbReference type="SAM" id="Coils"/>
    </source>
</evidence>
<feature type="coiled-coil region" evidence="1">
    <location>
        <begin position="15"/>
        <end position="64"/>
    </location>
</feature>
<reference evidence="2 3" key="1">
    <citation type="journal article" date="2014" name="ISME J.">
        <title>Candidatus Competibacter-lineage genomes retrieved from metagenomes reveal functional metabolic diversity.</title>
        <authorList>
            <person name="McIlroy S.J."/>
            <person name="Albertsen M."/>
            <person name="Andresen E.K."/>
            <person name="Saunders A.M."/>
            <person name="Kristiansen R."/>
            <person name="Stokholm-Bjerregaard M."/>
            <person name="Nielsen K.L."/>
            <person name="Nielsen P.H."/>
        </authorList>
    </citation>
    <scope>NUCLEOTIDE SEQUENCE [LARGE SCALE GENOMIC DNA]</scope>
    <source>
        <strain evidence="2 3">Run_B_J11</strain>
    </source>
</reference>
<dbReference type="PANTHER" id="PTHR38753">
    <property type="entry name" value="SLR1441 PROTEIN"/>
    <property type="match status" value="1"/>
</dbReference>
<keyword evidence="1" id="KW-0175">Coiled coil</keyword>
<dbReference type="Proteomes" id="UP000019184">
    <property type="component" value="Unassembled WGS sequence"/>
</dbReference>
<organism evidence="2 3">
    <name type="scientific">Candidatus Contendobacter odensis Run_B_J11</name>
    <dbReference type="NCBI Taxonomy" id="1400861"/>
    <lineage>
        <taxon>Bacteria</taxon>
        <taxon>Pseudomonadati</taxon>
        <taxon>Pseudomonadota</taxon>
        <taxon>Gammaproteobacteria</taxon>
        <taxon>Candidatus Competibacteraceae</taxon>
        <taxon>Candidatus Contendibacter</taxon>
    </lineage>
</organism>
<dbReference type="RefSeq" id="WP_034432462.1">
    <property type="nucleotide sequence ID" value="NZ_CBTK010000122.1"/>
</dbReference>
<evidence type="ECO:0000313" key="3">
    <source>
        <dbReference type="Proteomes" id="UP000019184"/>
    </source>
</evidence>